<protein>
    <recommendedName>
        <fullName evidence="3">histidine kinase</fullName>
        <ecNumber evidence="3">2.7.13.3</ecNumber>
    </recommendedName>
</protein>
<dbReference type="InterPro" id="IPR003661">
    <property type="entry name" value="HisK_dim/P_dom"/>
</dbReference>
<dbReference type="EMBL" id="CP012333">
    <property type="protein sequence ID" value="AKU97661.1"/>
    <property type="molecule type" value="Genomic_DNA"/>
</dbReference>
<evidence type="ECO:0000256" key="5">
    <source>
        <dbReference type="ARBA" id="ARBA00022679"/>
    </source>
</evidence>
<evidence type="ECO:0000256" key="4">
    <source>
        <dbReference type="ARBA" id="ARBA00022553"/>
    </source>
</evidence>
<accession>A0A0K1PW91</accession>
<evidence type="ECO:0000256" key="11">
    <source>
        <dbReference type="SAM" id="SignalP"/>
    </source>
</evidence>
<feature type="chain" id="PRO_5005466181" description="histidine kinase" evidence="11">
    <location>
        <begin position="21"/>
        <end position="510"/>
    </location>
</feature>
<dbReference type="PROSITE" id="PS50109">
    <property type="entry name" value="HIS_KIN"/>
    <property type="match status" value="1"/>
</dbReference>
<feature type="domain" description="Histidine kinase" evidence="12">
    <location>
        <begin position="288"/>
        <end position="506"/>
    </location>
</feature>
<keyword evidence="5" id="KW-0808">Transferase</keyword>
<keyword evidence="8" id="KW-0472">Membrane</keyword>
<dbReference type="Pfam" id="PF00672">
    <property type="entry name" value="HAMP"/>
    <property type="match status" value="1"/>
</dbReference>
<dbReference type="GO" id="GO:0000155">
    <property type="term" value="F:phosphorelay sensor kinase activity"/>
    <property type="evidence" value="ECO:0007669"/>
    <property type="project" value="InterPro"/>
</dbReference>
<name>A0A0K1PW91_9BACT</name>
<dbReference type="InterPro" id="IPR036097">
    <property type="entry name" value="HisK_dim/P_sf"/>
</dbReference>
<evidence type="ECO:0000259" key="13">
    <source>
        <dbReference type="PROSITE" id="PS50885"/>
    </source>
</evidence>
<keyword evidence="15" id="KW-1185">Reference proteome</keyword>
<dbReference type="PATRIC" id="fig|1391654.3.peg.4382"/>
<dbReference type="InterPro" id="IPR005467">
    <property type="entry name" value="His_kinase_dom"/>
</dbReference>
<dbReference type="Proteomes" id="UP000064967">
    <property type="component" value="Chromosome"/>
</dbReference>
<dbReference type="Pfam" id="PF02518">
    <property type="entry name" value="HATPase_c"/>
    <property type="match status" value="1"/>
</dbReference>
<dbReference type="SMART" id="SM00388">
    <property type="entry name" value="HisKA"/>
    <property type="match status" value="1"/>
</dbReference>
<dbReference type="KEGG" id="llu:AKJ09_04325"/>
<feature type="compositionally biased region" description="Basic and acidic residues" evidence="10">
    <location>
        <begin position="54"/>
        <end position="80"/>
    </location>
</feature>
<proteinExistence type="predicted"/>
<comment type="subcellular location">
    <subcellularLocation>
        <location evidence="2">Membrane</location>
    </subcellularLocation>
</comment>
<dbReference type="STRING" id="1391654.AKJ09_04325"/>
<dbReference type="GO" id="GO:0016020">
    <property type="term" value="C:membrane"/>
    <property type="evidence" value="ECO:0007669"/>
    <property type="project" value="UniProtKB-SubCell"/>
</dbReference>
<dbReference type="PANTHER" id="PTHR45436">
    <property type="entry name" value="SENSOR HISTIDINE KINASE YKOH"/>
    <property type="match status" value="1"/>
</dbReference>
<dbReference type="RefSeq" id="WP_146648762.1">
    <property type="nucleotide sequence ID" value="NZ_CP012333.1"/>
</dbReference>
<feature type="compositionally biased region" description="Pro residues" evidence="10">
    <location>
        <begin position="81"/>
        <end position="91"/>
    </location>
</feature>
<dbReference type="InterPro" id="IPR050428">
    <property type="entry name" value="TCS_sensor_his_kinase"/>
</dbReference>
<sequence length="510" mass="55071">MKLRGRLALAAVAVMAPMMAALLWFDASEKHRAAERMLTNVVTSRMVTGRARCEADPRSWGGRRDVFPGPHEREPFDHGHPPPPPPPLPEAPPRRGPEPFEPGARRAPPPFPPNEGPSKAHAKPAVVYAYDESFHSLNPDAPALSPELVQSVKGRDVGVAPFAWRTSDVEVLVRTPWGTGPCAYVLGQGSTDPSWGAVLPDNPLWLLPMLTMLGAVLVAMGPVVRRIRKLEEAVQRSKSSSYSTAVAVGGRDEISDLARAFDDAGREIRSRIEEKERREKALFDFVANTTHDVMIPLTVLQGHLATMREKASKGEAVEPSVVVSAMDEAHYMGSLVHNLTTAARLEAADVKLERSAVDLNAVVHRVVSRHKPIARELGVSLDDAVPNAPVVISADVTLVEQAVSNVVYNAVRYNRAGGHVAIVLETTDARFCLHVIDDGPGMTPDELERLKQRGARGNAARTRAPEGQGLGLDIAFRAAELHGFSLSLGPSEYGGLEVRLEGDVSLPPGT</sequence>
<dbReference type="Gene3D" id="6.10.340.10">
    <property type="match status" value="1"/>
</dbReference>
<comment type="catalytic activity">
    <reaction evidence="1">
        <text>ATP + protein L-histidine = ADP + protein N-phospho-L-histidine.</text>
        <dbReference type="EC" id="2.7.13.3"/>
    </reaction>
</comment>
<keyword evidence="11" id="KW-0732">Signal</keyword>
<dbReference type="SMART" id="SM00387">
    <property type="entry name" value="HATPase_c"/>
    <property type="match status" value="1"/>
</dbReference>
<dbReference type="SUPFAM" id="SSF47384">
    <property type="entry name" value="Homodimeric domain of signal transducing histidine kinase"/>
    <property type="match status" value="1"/>
</dbReference>
<evidence type="ECO:0000256" key="10">
    <source>
        <dbReference type="SAM" id="MobiDB-lite"/>
    </source>
</evidence>
<evidence type="ECO:0000313" key="14">
    <source>
        <dbReference type="EMBL" id="AKU97661.1"/>
    </source>
</evidence>
<dbReference type="InterPro" id="IPR036890">
    <property type="entry name" value="HATPase_C_sf"/>
</dbReference>
<dbReference type="CDD" id="cd06225">
    <property type="entry name" value="HAMP"/>
    <property type="match status" value="1"/>
</dbReference>
<dbReference type="SUPFAM" id="SSF55874">
    <property type="entry name" value="ATPase domain of HSP90 chaperone/DNA topoisomerase II/histidine kinase"/>
    <property type="match status" value="1"/>
</dbReference>
<dbReference type="PANTHER" id="PTHR45436:SF5">
    <property type="entry name" value="SENSOR HISTIDINE KINASE TRCS"/>
    <property type="match status" value="1"/>
</dbReference>
<feature type="region of interest" description="Disordered" evidence="10">
    <location>
        <begin position="54"/>
        <end position="120"/>
    </location>
</feature>
<evidence type="ECO:0000256" key="2">
    <source>
        <dbReference type="ARBA" id="ARBA00004370"/>
    </source>
</evidence>
<evidence type="ECO:0000256" key="1">
    <source>
        <dbReference type="ARBA" id="ARBA00000085"/>
    </source>
</evidence>
<dbReference type="AlphaFoldDB" id="A0A0K1PW91"/>
<feature type="domain" description="HAMP" evidence="13">
    <location>
        <begin position="221"/>
        <end position="273"/>
    </location>
</feature>
<dbReference type="PROSITE" id="PS50885">
    <property type="entry name" value="HAMP"/>
    <property type="match status" value="1"/>
</dbReference>
<keyword evidence="4" id="KW-0597">Phosphoprotein</keyword>
<dbReference type="InterPro" id="IPR003594">
    <property type="entry name" value="HATPase_dom"/>
</dbReference>
<dbReference type="EC" id="2.7.13.3" evidence="3"/>
<feature type="signal peptide" evidence="11">
    <location>
        <begin position="1"/>
        <end position="20"/>
    </location>
</feature>
<evidence type="ECO:0000259" key="12">
    <source>
        <dbReference type="PROSITE" id="PS50109"/>
    </source>
</evidence>
<dbReference type="InterPro" id="IPR003660">
    <property type="entry name" value="HAMP_dom"/>
</dbReference>
<dbReference type="Gene3D" id="1.10.287.130">
    <property type="match status" value="1"/>
</dbReference>
<reference evidence="14 15" key="1">
    <citation type="submission" date="2015-08" db="EMBL/GenBank/DDBJ databases">
        <authorList>
            <person name="Babu N.S."/>
            <person name="Beckwith C.J."/>
            <person name="Beseler K.G."/>
            <person name="Brison A."/>
            <person name="Carone J.V."/>
            <person name="Caskin T.P."/>
            <person name="Diamond M."/>
            <person name="Durham M.E."/>
            <person name="Foxe J.M."/>
            <person name="Go M."/>
            <person name="Henderson B.A."/>
            <person name="Jones I.B."/>
            <person name="McGettigan J.A."/>
            <person name="Micheletti S.J."/>
            <person name="Nasrallah M.E."/>
            <person name="Ortiz D."/>
            <person name="Piller C.R."/>
            <person name="Privatt S.R."/>
            <person name="Schneider S.L."/>
            <person name="Sharp S."/>
            <person name="Smith T.C."/>
            <person name="Stanton J.D."/>
            <person name="Ullery H.E."/>
            <person name="Wilson R.J."/>
            <person name="Serrano M.G."/>
            <person name="Buck G."/>
            <person name="Lee V."/>
            <person name="Wang Y."/>
            <person name="Carvalho R."/>
            <person name="Voegtly L."/>
            <person name="Shi R."/>
            <person name="Duckworth R."/>
            <person name="Johnson A."/>
            <person name="Loviza R."/>
            <person name="Walstead R."/>
            <person name="Shah Z."/>
            <person name="Kiflezghi M."/>
            <person name="Wade K."/>
            <person name="Ball S.L."/>
            <person name="Bradley K.W."/>
            <person name="Asai D.J."/>
            <person name="Bowman C.A."/>
            <person name="Russell D.A."/>
            <person name="Pope W.H."/>
            <person name="Jacobs-Sera D."/>
            <person name="Hendrix R.W."/>
            <person name="Hatfull G.F."/>
        </authorList>
    </citation>
    <scope>NUCLEOTIDE SEQUENCE [LARGE SCALE GENOMIC DNA]</scope>
    <source>
        <strain evidence="14 15">DSM 27648</strain>
    </source>
</reference>
<keyword evidence="6" id="KW-0812">Transmembrane</keyword>
<gene>
    <name evidence="14" type="ORF">AKJ09_04325</name>
</gene>
<organism evidence="14 15">
    <name type="scientific">Labilithrix luteola</name>
    <dbReference type="NCBI Taxonomy" id="1391654"/>
    <lineage>
        <taxon>Bacteria</taxon>
        <taxon>Pseudomonadati</taxon>
        <taxon>Myxococcota</taxon>
        <taxon>Polyangia</taxon>
        <taxon>Polyangiales</taxon>
        <taxon>Labilitrichaceae</taxon>
        <taxon>Labilithrix</taxon>
    </lineage>
</organism>
<keyword evidence="7" id="KW-0418">Kinase</keyword>
<evidence type="ECO:0000256" key="7">
    <source>
        <dbReference type="ARBA" id="ARBA00022777"/>
    </source>
</evidence>
<evidence type="ECO:0000313" key="15">
    <source>
        <dbReference type="Proteomes" id="UP000064967"/>
    </source>
</evidence>
<evidence type="ECO:0000256" key="9">
    <source>
        <dbReference type="ARBA" id="ARBA00023012"/>
    </source>
</evidence>
<evidence type="ECO:0000256" key="6">
    <source>
        <dbReference type="ARBA" id="ARBA00022692"/>
    </source>
</evidence>
<keyword evidence="8" id="KW-1133">Transmembrane helix</keyword>
<evidence type="ECO:0000256" key="3">
    <source>
        <dbReference type="ARBA" id="ARBA00012438"/>
    </source>
</evidence>
<dbReference type="SMART" id="SM00304">
    <property type="entry name" value="HAMP"/>
    <property type="match status" value="1"/>
</dbReference>
<evidence type="ECO:0000256" key="8">
    <source>
        <dbReference type="ARBA" id="ARBA00022989"/>
    </source>
</evidence>
<dbReference type="OrthoDB" id="5288536at2"/>
<dbReference type="CDD" id="cd00082">
    <property type="entry name" value="HisKA"/>
    <property type="match status" value="1"/>
</dbReference>
<dbReference type="Gene3D" id="3.30.565.10">
    <property type="entry name" value="Histidine kinase-like ATPase, C-terminal domain"/>
    <property type="match status" value="1"/>
</dbReference>
<keyword evidence="9" id="KW-0902">Two-component regulatory system</keyword>